<dbReference type="Proteomes" id="UP001283361">
    <property type="component" value="Unassembled WGS sequence"/>
</dbReference>
<proteinExistence type="predicted"/>
<evidence type="ECO:0000313" key="1">
    <source>
        <dbReference type="EMBL" id="KAK3783841.1"/>
    </source>
</evidence>
<dbReference type="AlphaFoldDB" id="A0AAE1DUS8"/>
<protein>
    <submittedName>
        <fullName evidence="1">Uncharacterized protein</fullName>
    </submittedName>
</protein>
<comment type="caution">
    <text evidence="1">The sequence shown here is derived from an EMBL/GenBank/DDBJ whole genome shotgun (WGS) entry which is preliminary data.</text>
</comment>
<sequence length="104" mass="11759">MMQLEKNRSTIYCSEVFNTILVKPIDYDELYISRDCIVYIEGLNSSSRNAVCPAVIRQISSAPAWAALENLSSGEPHFHKSAARLPWVEYCLDVPGYNRAALYN</sequence>
<reference evidence="1" key="1">
    <citation type="journal article" date="2023" name="G3 (Bethesda)">
        <title>A reference genome for the long-term kleptoplast-retaining sea slug Elysia crispata morphotype clarki.</title>
        <authorList>
            <person name="Eastman K.E."/>
            <person name="Pendleton A.L."/>
            <person name="Shaikh M.A."/>
            <person name="Suttiyut T."/>
            <person name="Ogas R."/>
            <person name="Tomko P."/>
            <person name="Gavelis G."/>
            <person name="Widhalm J.R."/>
            <person name="Wisecaver J.H."/>
        </authorList>
    </citation>
    <scope>NUCLEOTIDE SEQUENCE</scope>
    <source>
        <strain evidence="1">ECLA1</strain>
    </source>
</reference>
<name>A0AAE1DUS8_9GAST</name>
<dbReference type="EMBL" id="JAWDGP010002352">
    <property type="protein sequence ID" value="KAK3783841.1"/>
    <property type="molecule type" value="Genomic_DNA"/>
</dbReference>
<evidence type="ECO:0000313" key="2">
    <source>
        <dbReference type="Proteomes" id="UP001283361"/>
    </source>
</evidence>
<keyword evidence="2" id="KW-1185">Reference proteome</keyword>
<accession>A0AAE1DUS8</accession>
<organism evidence="1 2">
    <name type="scientific">Elysia crispata</name>
    <name type="common">lettuce slug</name>
    <dbReference type="NCBI Taxonomy" id="231223"/>
    <lineage>
        <taxon>Eukaryota</taxon>
        <taxon>Metazoa</taxon>
        <taxon>Spiralia</taxon>
        <taxon>Lophotrochozoa</taxon>
        <taxon>Mollusca</taxon>
        <taxon>Gastropoda</taxon>
        <taxon>Heterobranchia</taxon>
        <taxon>Euthyneura</taxon>
        <taxon>Panpulmonata</taxon>
        <taxon>Sacoglossa</taxon>
        <taxon>Placobranchoidea</taxon>
        <taxon>Plakobranchidae</taxon>
        <taxon>Elysia</taxon>
    </lineage>
</organism>
<gene>
    <name evidence="1" type="ORF">RRG08_031682</name>
</gene>